<accession>A0A177LAI4</accession>
<evidence type="ECO:0000256" key="1">
    <source>
        <dbReference type="ARBA" id="ARBA00008857"/>
    </source>
</evidence>
<evidence type="ECO:0000313" key="7">
    <source>
        <dbReference type="EMBL" id="OAH62317.1"/>
    </source>
</evidence>
<evidence type="ECO:0000259" key="5">
    <source>
        <dbReference type="PROSITE" id="PS51898"/>
    </source>
</evidence>
<reference evidence="7 8" key="1">
    <citation type="submission" date="2016-01" db="EMBL/GenBank/DDBJ databases">
        <title>Investigation of taxonomic status of Bacillus aminovorans.</title>
        <authorList>
            <person name="Verma A."/>
            <person name="Pal Y."/>
            <person name="Krishnamurthi S."/>
        </authorList>
    </citation>
    <scope>NUCLEOTIDE SEQUENCE [LARGE SCALE GENOMIC DNA]</scope>
    <source>
        <strain evidence="7 8">DSM 1314</strain>
    </source>
</reference>
<protein>
    <recommendedName>
        <fullName evidence="9">Integrase</fullName>
    </recommendedName>
</protein>
<sequence length="187" mass="21537">MINKHQEYKQLKAFLEKKRGIQKLNSIHTDDLRAYIRFKQQTGLQPQSVESMAKMITAFFNWCISEEYLSENPMRKVELPKVPKKILEGFTAEEVFSMIQAFDYSSYQEARNKAIIAMLADCGLRAMEIRTLPFKNVGESSILIHGKGNKDRMAFISPALKKILIKIVASRSDEKSRSFLSRNNKVV</sequence>
<dbReference type="InterPro" id="IPR002104">
    <property type="entry name" value="Integrase_catalytic"/>
</dbReference>
<dbReference type="PANTHER" id="PTHR30349">
    <property type="entry name" value="PHAGE INTEGRASE-RELATED"/>
    <property type="match status" value="1"/>
</dbReference>
<evidence type="ECO:0000256" key="3">
    <source>
        <dbReference type="ARBA" id="ARBA00023172"/>
    </source>
</evidence>
<feature type="domain" description="Tyr recombinase" evidence="5">
    <location>
        <begin position="85"/>
        <end position="187"/>
    </location>
</feature>
<dbReference type="AlphaFoldDB" id="A0A177LAI4"/>
<name>A0A177LAI4_9BACI</name>
<keyword evidence="8" id="KW-1185">Reference proteome</keyword>
<proteinExistence type="inferred from homology"/>
<dbReference type="RefSeq" id="WP_063964851.1">
    <property type="nucleotide sequence ID" value="NZ_JBCNAN010000006.1"/>
</dbReference>
<keyword evidence="2 4" id="KW-0238">DNA-binding</keyword>
<dbReference type="InterPro" id="IPR010998">
    <property type="entry name" value="Integrase_recombinase_N"/>
</dbReference>
<dbReference type="Pfam" id="PF13102">
    <property type="entry name" value="Phage_int_SAM_5"/>
    <property type="match status" value="1"/>
</dbReference>
<keyword evidence="3" id="KW-0233">DNA recombination</keyword>
<dbReference type="InterPro" id="IPR044068">
    <property type="entry name" value="CB"/>
</dbReference>
<evidence type="ECO:0000256" key="2">
    <source>
        <dbReference type="ARBA" id="ARBA00023125"/>
    </source>
</evidence>
<dbReference type="GO" id="GO:0003677">
    <property type="term" value="F:DNA binding"/>
    <property type="evidence" value="ECO:0007669"/>
    <property type="project" value="UniProtKB-UniRule"/>
</dbReference>
<comment type="similarity">
    <text evidence="1">Belongs to the 'phage' integrase family.</text>
</comment>
<dbReference type="PANTHER" id="PTHR30349:SF41">
    <property type="entry name" value="INTEGRASE_RECOMBINASE PROTEIN MJ0367-RELATED"/>
    <property type="match status" value="1"/>
</dbReference>
<dbReference type="GO" id="GO:0006310">
    <property type="term" value="P:DNA recombination"/>
    <property type="evidence" value="ECO:0007669"/>
    <property type="project" value="UniProtKB-KW"/>
</dbReference>
<dbReference type="Gene3D" id="1.10.150.130">
    <property type="match status" value="1"/>
</dbReference>
<dbReference type="Pfam" id="PF00589">
    <property type="entry name" value="Phage_integrase"/>
    <property type="match status" value="1"/>
</dbReference>
<gene>
    <name evidence="7" type="ORF">AWH49_10555</name>
</gene>
<dbReference type="InterPro" id="IPR013762">
    <property type="entry name" value="Integrase-like_cat_sf"/>
</dbReference>
<dbReference type="GO" id="GO:0015074">
    <property type="term" value="P:DNA integration"/>
    <property type="evidence" value="ECO:0007669"/>
    <property type="project" value="InterPro"/>
</dbReference>
<evidence type="ECO:0000256" key="4">
    <source>
        <dbReference type="PROSITE-ProRule" id="PRU01248"/>
    </source>
</evidence>
<dbReference type="Proteomes" id="UP000076935">
    <property type="component" value="Unassembled WGS sequence"/>
</dbReference>
<dbReference type="PROSITE" id="PS51898">
    <property type="entry name" value="TYR_RECOMBINASE"/>
    <property type="match status" value="1"/>
</dbReference>
<feature type="domain" description="Core-binding (CB)" evidence="6">
    <location>
        <begin position="1"/>
        <end position="64"/>
    </location>
</feature>
<dbReference type="InterPro" id="IPR011010">
    <property type="entry name" value="DNA_brk_join_enz"/>
</dbReference>
<dbReference type="SUPFAM" id="SSF56349">
    <property type="entry name" value="DNA breaking-rejoining enzymes"/>
    <property type="match status" value="1"/>
</dbReference>
<evidence type="ECO:0000259" key="6">
    <source>
        <dbReference type="PROSITE" id="PS51900"/>
    </source>
</evidence>
<dbReference type="EMBL" id="LQWY01000010">
    <property type="protein sequence ID" value="OAH62317.1"/>
    <property type="molecule type" value="Genomic_DNA"/>
</dbReference>
<evidence type="ECO:0008006" key="9">
    <source>
        <dbReference type="Google" id="ProtNLM"/>
    </source>
</evidence>
<dbReference type="PROSITE" id="PS51900">
    <property type="entry name" value="CB"/>
    <property type="match status" value="1"/>
</dbReference>
<comment type="caution">
    <text evidence="7">The sequence shown here is derived from an EMBL/GenBank/DDBJ whole genome shotgun (WGS) entry which is preliminary data.</text>
</comment>
<dbReference type="InterPro" id="IPR025269">
    <property type="entry name" value="SAM-like_dom"/>
</dbReference>
<dbReference type="Gene3D" id="1.10.443.10">
    <property type="entry name" value="Intergrase catalytic core"/>
    <property type="match status" value="1"/>
</dbReference>
<evidence type="ECO:0000313" key="8">
    <source>
        <dbReference type="Proteomes" id="UP000076935"/>
    </source>
</evidence>
<organism evidence="7 8">
    <name type="scientific">Domibacillus aminovorans</name>
    <dbReference type="NCBI Taxonomy" id="29332"/>
    <lineage>
        <taxon>Bacteria</taxon>
        <taxon>Bacillati</taxon>
        <taxon>Bacillota</taxon>
        <taxon>Bacilli</taxon>
        <taxon>Bacillales</taxon>
        <taxon>Bacillaceae</taxon>
        <taxon>Domibacillus</taxon>
    </lineage>
</organism>
<dbReference type="InterPro" id="IPR050090">
    <property type="entry name" value="Tyrosine_recombinase_XerCD"/>
</dbReference>
<dbReference type="CDD" id="cd00397">
    <property type="entry name" value="DNA_BRE_C"/>
    <property type="match status" value="1"/>
</dbReference>